<evidence type="ECO:0000256" key="6">
    <source>
        <dbReference type="ARBA" id="ARBA00023136"/>
    </source>
</evidence>
<dbReference type="PROSITE" id="PS50125">
    <property type="entry name" value="GUANYLATE_CYCLASE_2"/>
    <property type="match status" value="1"/>
</dbReference>
<reference evidence="8" key="2">
    <citation type="submission" date="2021-08" db="EMBL/GenBank/DDBJ databases">
        <authorList>
            <person name="Dalcin Martins P."/>
        </authorList>
    </citation>
    <scope>NUCLEOTIDE SEQUENCE</scope>
    <source>
        <strain evidence="8">MAG_39</strain>
    </source>
</reference>
<evidence type="ECO:0000256" key="5">
    <source>
        <dbReference type="ARBA" id="ARBA00022989"/>
    </source>
</evidence>
<dbReference type="PANTHER" id="PTHR43081">
    <property type="entry name" value="ADENYLATE CYCLASE, TERMINAL-DIFFERENTIATION SPECIFIC-RELATED"/>
    <property type="match status" value="1"/>
</dbReference>
<evidence type="ECO:0000256" key="4">
    <source>
        <dbReference type="ARBA" id="ARBA00022692"/>
    </source>
</evidence>
<dbReference type="InterPro" id="IPR001054">
    <property type="entry name" value="A/G_cyclase"/>
</dbReference>
<dbReference type="GO" id="GO:0006171">
    <property type="term" value="P:cAMP biosynthetic process"/>
    <property type="evidence" value="ECO:0007669"/>
    <property type="project" value="TreeGrafter"/>
</dbReference>
<dbReference type="InterPro" id="IPR029787">
    <property type="entry name" value="Nucleotide_cyclase"/>
</dbReference>
<protein>
    <submittedName>
        <fullName evidence="8">Adenylate/guanylate cyclase domain-containing protein</fullName>
    </submittedName>
</protein>
<evidence type="ECO:0000313" key="9">
    <source>
        <dbReference type="Proteomes" id="UP000705867"/>
    </source>
</evidence>
<dbReference type="EMBL" id="JAIOIV010000114">
    <property type="protein sequence ID" value="MBZ0157428.1"/>
    <property type="molecule type" value="Genomic_DNA"/>
</dbReference>
<dbReference type="Pfam" id="PF05226">
    <property type="entry name" value="CHASE2"/>
    <property type="match status" value="1"/>
</dbReference>
<evidence type="ECO:0000256" key="3">
    <source>
        <dbReference type="ARBA" id="ARBA00022475"/>
    </source>
</evidence>
<dbReference type="Pfam" id="PF00211">
    <property type="entry name" value="Guanylate_cyc"/>
    <property type="match status" value="1"/>
</dbReference>
<dbReference type="InterPro" id="IPR050697">
    <property type="entry name" value="Adenylyl/Guanylyl_Cyclase_3/4"/>
</dbReference>
<name>A0A953M2C9_9BACT</name>
<proteinExistence type="inferred from homology"/>
<keyword evidence="3" id="KW-1003">Cell membrane</keyword>
<comment type="caution">
    <text evidence="8">The sequence shown here is derived from an EMBL/GenBank/DDBJ whole genome shotgun (WGS) entry which is preliminary data.</text>
</comment>
<evidence type="ECO:0000313" key="8">
    <source>
        <dbReference type="EMBL" id="MBZ0157428.1"/>
    </source>
</evidence>
<comment type="subcellular location">
    <subcellularLocation>
        <location evidence="1">Cell envelope</location>
    </subcellularLocation>
</comment>
<evidence type="ECO:0000256" key="1">
    <source>
        <dbReference type="ARBA" id="ARBA00004196"/>
    </source>
</evidence>
<dbReference type="SUPFAM" id="SSF55073">
    <property type="entry name" value="Nucleotide cyclase"/>
    <property type="match status" value="1"/>
</dbReference>
<dbReference type="SMART" id="SM00044">
    <property type="entry name" value="CYCc"/>
    <property type="match status" value="1"/>
</dbReference>
<dbReference type="GO" id="GO:0030313">
    <property type="term" value="C:cell envelope"/>
    <property type="evidence" value="ECO:0007669"/>
    <property type="project" value="UniProtKB-SubCell"/>
</dbReference>
<reference evidence="8" key="1">
    <citation type="journal article" date="2021" name="bioRxiv">
        <title>Unraveling nitrogen, sulfur and carbon metabolic pathways and microbial community transcriptional responses to substrate deprivation and toxicity stresses in a bioreactor mimicking anoxic brackish coastal sediment conditions.</title>
        <authorList>
            <person name="Martins P.D."/>
            <person name="Echeveste M.J."/>
            <person name="Arshad A."/>
            <person name="Kurth J."/>
            <person name="Ouboter H."/>
            <person name="Jetten M.S.M."/>
            <person name="Welte C.U."/>
        </authorList>
    </citation>
    <scope>NUCLEOTIDE SEQUENCE</scope>
    <source>
        <strain evidence="8">MAG_39</strain>
    </source>
</reference>
<dbReference type="AlphaFoldDB" id="A0A953M2C9"/>
<gene>
    <name evidence="8" type="ORF">K8I29_14615</name>
</gene>
<accession>A0A953M2C9</accession>
<dbReference type="Gene3D" id="3.30.70.1230">
    <property type="entry name" value="Nucleotide cyclase"/>
    <property type="match status" value="1"/>
</dbReference>
<feature type="domain" description="Guanylate cyclase" evidence="7">
    <location>
        <begin position="431"/>
        <end position="563"/>
    </location>
</feature>
<dbReference type="FunFam" id="3.30.70.1230:FF:000016">
    <property type="entry name" value="Adenylate/guanylate cyclase domain-containing protein"/>
    <property type="match status" value="1"/>
</dbReference>
<evidence type="ECO:0000256" key="2">
    <source>
        <dbReference type="ARBA" id="ARBA00005381"/>
    </source>
</evidence>
<dbReference type="Proteomes" id="UP000705867">
    <property type="component" value="Unassembled WGS sequence"/>
</dbReference>
<dbReference type="SMART" id="SM01080">
    <property type="entry name" value="CHASE2"/>
    <property type="match status" value="1"/>
</dbReference>
<keyword evidence="4" id="KW-0812">Transmembrane</keyword>
<sequence>MHGEVVEYLASDGAAAIGFDILFAEHSLRQEVDSSLITGLKALAKNADVREIREELLLRLDMLSPAVHDTLFVSAVKRAGNVFLPSVFSVSEHDSAEASPPPADEASVQKARSALAVSAVPVPRNRHHLLLLNVTLPFSDLAEASRGIGHINAIPDTDGTYRRFLPLLWFRDGATAYPSLSLVIAAYVKGVPLSSIRIQDDVIRIGDAVIPLLPDGSAMIPYQGGTVTDGKGTYAPFYRYIPYDAVIASRDLAQEGRQPVLPPGTFKGRIVLISASAAGLSDLRASPFSPVAPGVEIHANVIDSLLSNKCLRSVGEWGEGGDILFFSLVVGILAAGSNPFSGFVLALALTGSVAGLHWKLFDYGWILSVVKVSVSMTGTYLGVLLVKYVHENREKRHIRSAFGHYLAPPVLEAVLRSPDTLALGGERRCITVLFSDIEGFTSLSERVAPEEISALLNEYLGRMMHCIKKTGGTLDKFIGDAVMAEWNAPVFQEDHAARACEAALLMVEEVEELRTKWEREGKPALHIRIGINTGEMVVGNMGSKDIFDYTVIGTEVNTSARLEPLNKDFGTRILVSDSTRREADACQPGEYVFRLLAKVVLKGRTSPLEVFELSGRRATMGEEHLEAIGLFHEGLCLFFASHFTDAKERFRKAAEKLPGDGPSKTYAALCEGYENNLPPPGWEGIYTQTSK</sequence>
<dbReference type="GO" id="GO:0004016">
    <property type="term" value="F:adenylate cyclase activity"/>
    <property type="evidence" value="ECO:0007669"/>
    <property type="project" value="UniProtKB-ARBA"/>
</dbReference>
<organism evidence="8 9">
    <name type="scientific">Candidatus Nitrobium versatile</name>
    <dbReference type="NCBI Taxonomy" id="2884831"/>
    <lineage>
        <taxon>Bacteria</taxon>
        <taxon>Pseudomonadati</taxon>
        <taxon>Nitrospirota</taxon>
        <taxon>Nitrospiria</taxon>
        <taxon>Nitrospirales</taxon>
        <taxon>Nitrospiraceae</taxon>
        <taxon>Candidatus Nitrobium</taxon>
    </lineage>
</organism>
<dbReference type="CDD" id="cd07302">
    <property type="entry name" value="CHD"/>
    <property type="match status" value="1"/>
</dbReference>
<evidence type="ECO:0000259" key="7">
    <source>
        <dbReference type="PROSITE" id="PS50125"/>
    </source>
</evidence>
<keyword evidence="5" id="KW-1133">Transmembrane helix</keyword>
<dbReference type="InterPro" id="IPR007890">
    <property type="entry name" value="CHASE2"/>
</dbReference>
<comment type="similarity">
    <text evidence="2">Belongs to the adenylyl cyclase class-3 family.</text>
</comment>
<keyword evidence="6" id="KW-0472">Membrane</keyword>
<dbReference type="PANTHER" id="PTHR43081:SF1">
    <property type="entry name" value="ADENYLATE CYCLASE, TERMINAL-DIFFERENTIATION SPECIFIC"/>
    <property type="match status" value="1"/>
</dbReference>
<dbReference type="GO" id="GO:0035556">
    <property type="term" value="P:intracellular signal transduction"/>
    <property type="evidence" value="ECO:0007669"/>
    <property type="project" value="InterPro"/>
</dbReference>